<dbReference type="PROSITE" id="PS51340">
    <property type="entry name" value="MOSC"/>
    <property type="match status" value="1"/>
</dbReference>
<evidence type="ECO:0000259" key="1">
    <source>
        <dbReference type="PROSITE" id="PS51340"/>
    </source>
</evidence>
<dbReference type="InterPro" id="IPR011037">
    <property type="entry name" value="Pyrv_Knase-like_insert_dom_sf"/>
</dbReference>
<protein>
    <submittedName>
        <fullName evidence="2">Fe-S protein</fullName>
    </submittedName>
</protein>
<dbReference type="EMBL" id="LK021337">
    <property type="protein sequence ID" value="CDQ43601.1"/>
    <property type="molecule type" value="Genomic_DNA"/>
</dbReference>
<feature type="domain" description="MOSC" evidence="1">
    <location>
        <begin position="133"/>
        <end position="296"/>
    </location>
</feature>
<sequence length="331" mass="36073">MATQPALPKVAELWRFPVKSMGGCRVDRVAVDARGVHADRLWAVRDVDKGVTASARRIPALLGCTARYLAEPDEQAGPGRVPPVAVTFPDGRELTSDDPVIHTALSELVGRQVRLTALPPVGDTSAHRMKVSDSLDNYRPEQVRKDFGLADGEPLPDTSVFATKDIITLARYSTPPGTFVDLAPLHLMSTASLRNLTGGTLDVRRFRPNVLVDIVDDERLFPESNWVAGQLSIGSAMLRVTIPTIRCVVPTRPQPGIELDKTITRALAERTDRFLGVYIDVLTPGVLSVGDEVHVRSADPPTALQRAATNATRSATRAAQWLLEQTVMRVR</sequence>
<accession>A0AAV2WHB3</accession>
<dbReference type="Pfam" id="PF03473">
    <property type="entry name" value="MOSC"/>
    <property type="match status" value="1"/>
</dbReference>
<dbReference type="Proteomes" id="UP000028864">
    <property type="component" value="Unassembled WGS sequence"/>
</dbReference>
<dbReference type="InterPro" id="IPR005303">
    <property type="entry name" value="MOCOS_middle"/>
</dbReference>
<gene>
    <name evidence="2" type="ORF">BN1047_01472</name>
</gene>
<organism evidence="2 3">
    <name type="scientific">Mycolicibacterium neoaurum</name>
    <name type="common">Mycobacterium neoaurum</name>
    <dbReference type="NCBI Taxonomy" id="1795"/>
    <lineage>
        <taxon>Bacteria</taxon>
        <taxon>Bacillati</taxon>
        <taxon>Actinomycetota</taxon>
        <taxon>Actinomycetes</taxon>
        <taxon>Mycobacteriales</taxon>
        <taxon>Mycobacteriaceae</taxon>
        <taxon>Mycolicibacterium</taxon>
    </lineage>
</organism>
<dbReference type="AlphaFoldDB" id="A0AAV2WHB3"/>
<dbReference type="SUPFAM" id="SSF50800">
    <property type="entry name" value="PK beta-barrel domain-like"/>
    <property type="match status" value="1"/>
</dbReference>
<dbReference type="InterPro" id="IPR005302">
    <property type="entry name" value="MoCF_Sase_C"/>
</dbReference>
<dbReference type="GO" id="GO:0030170">
    <property type="term" value="F:pyridoxal phosphate binding"/>
    <property type="evidence" value="ECO:0007669"/>
    <property type="project" value="InterPro"/>
</dbReference>
<proteinExistence type="predicted"/>
<evidence type="ECO:0000313" key="2">
    <source>
        <dbReference type="EMBL" id="CDQ43601.1"/>
    </source>
</evidence>
<dbReference type="Gene3D" id="2.40.33.20">
    <property type="entry name" value="PK beta-barrel domain-like"/>
    <property type="match status" value="1"/>
</dbReference>
<evidence type="ECO:0000313" key="3">
    <source>
        <dbReference type="Proteomes" id="UP000028864"/>
    </source>
</evidence>
<reference evidence="2" key="2">
    <citation type="submission" date="2015-09" db="EMBL/GenBank/DDBJ databases">
        <title>Draft genome sequence of Mycobacterium neoaurum DSM 44074.</title>
        <authorList>
            <person name="Croce O."/>
            <person name="Robert C."/>
            <person name="Raoult D."/>
            <person name="Drancourt M."/>
        </authorList>
    </citation>
    <scope>NUCLEOTIDE SEQUENCE</scope>
    <source>
        <strain evidence="2">DSM 44074</strain>
    </source>
</reference>
<reference evidence="2" key="1">
    <citation type="submission" date="2014-05" db="EMBL/GenBank/DDBJ databases">
        <authorList>
            <person name="Urmite Genomes"/>
        </authorList>
    </citation>
    <scope>NUCLEOTIDE SEQUENCE</scope>
    <source>
        <strain evidence="2">DSM 44074</strain>
    </source>
</reference>
<name>A0AAV2WHB3_MYCNE</name>
<dbReference type="Pfam" id="PF03476">
    <property type="entry name" value="MOSC_N"/>
    <property type="match status" value="1"/>
</dbReference>
<dbReference type="GO" id="GO:0003824">
    <property type="term" value="F:catalytic activity"/>
    <property type="evidence" value="ECO:0007669"/>
    <property type="project" value="InterPro"/>
</dbReference>
<dbReference type="RefSeq" id="WP_030137434.1">
    <property type="nucleotide sequence ID" value="NZ_LK021337.1"/>
</dbReference>
<dbReference type="GO" id="GO:0030151">
    <property type="term" value="F:molybdenum ion binding"/>
    <property type="evidence" value="ECO:0007669"/>
    <property type="project" value="InterPro"/>
</dbReference>